<organism evidence="2">
    <name type="scientific">marine sediment metagenome</name>
    <dbReference type="NCBI Taxonomy" id="412755"/>
    <lineage>
        <taxon>unclassified sequences</taxon>
        <taxon>metagenomes</taxon>
        <taxon>ecological metagenomes</taxon>
    </lineage>
</organism>
<dbReference type="EMBL" id="BART01011262">
    <property type="protein sequence ID" value="GAG82778.1"/>
    <property type="molecule type" value="Genomic_DNA"/>
</dbReference>
<name>X1BF81_9ZZZZ</name>
<evidence type="ECO:0000259" key="1">
    <source>
        <dbReference type="Pfam" id="PF04233"/>
    </source>
</evidence>
<sequence>IYKDRIKADSNIPENDRLRAALDKAFSEFEKTYTENGVPIGSSTADLGYDLHLNVPFNLPNRDEITAIGERNRQERLSSLAARQLENFQGINRTTTEQIMEKIQAGLKESNTLQEIAKNIGDYFSQIIPSRALTIARTEVLSAVSFGQEASFEDAQQLIPGMKKMWITAGDQRVRSFENGDASDHALLDGVSVEAKEAFKTPAGASMMFPRDPRGPANEIINCRCTWLMIPPEDSEELIDVPETPID</sequence>
<dbReference type="AlphaFoldDB" id="X1BF81"/>
<feature type="non-terminal residue" evidence="2">
    <location>
        <position position="1"/>
    </location>
</feature>
<comment type="caution">
    <text evidence="2">The sequence shown here is derived from an EMBL/GenBank/DDBJ whole genome shotgun (WGS) entry which is preliminary data.</text>
</comment>
<reference evidence="2" key="1">
    <citation type="journal article" date="2014" name="Front. Microbiol.">
        <title>High frequency of phylogenetically diverse reductive dehalogenase-homologous genes in deep subseafloor sedimentary metagenomes.</title>
        <authorList>
            <person name="Kawai M."/>
            <person name="Futagami T."/>
            <person name="Toyoda A."/>
            <person name="Takaki Y."/>
            <person name="Nishi S."/>
            <person name="Hori S."/>
            <person name="Arai W."/>
            <person name="Tsubouchi T."/>
            <person name="Morono Y."/>
            <person name="Uchiyama I."/>
            <person name="Ito T."/>
            <person name="Fujiyama A."/>
            <person name="Inagaki F."/>
            <person name="Takami H."/>
        </authorList>
    </citation>
    <scope>NUCLEOTIDE SEQUENCE</scope>
    <source>
        <strain evidence="2">Expedition CK06-06</strain>
    </source>
</reference>
<dbReference type="Pfam" id="PF04233">
    <property type="entry name" value="Phage_Mu_F"/>
    <property type="match status" value="1"/>
</dbReference>
<accession>X1BF81</accession>
<proteinExistence type="predicted"/>
<feature type="domain" description="Phage head morphogenesis" evidence="1">
    <location>
        <begin position="98"/>
        <end position="226"/>
    </location>
</feature>
<evidence type="ECO:0000313" key="2">
    <source>
        <dbReference type="EMBL" id="GAG82778.1"/>
    </source>
</evidence>
<dbReference type="InterPro" id="IPR006528">
    <property type="entry name" value="Phage_head_morphogenesis_dom"/>
</dbReference>
<gene>
    <name evidence="2" type="ORF">S01H4_24071</name>
</gene>
<protein>
    <recommendedName>
        <fullName evidence="1">Phage head morphogenesis domain-containing protein</fullName>
    </recommendedName>
</protein>